<evidence type="ECO:0000313" key="15">
    <source>
        <dbReference type="Proteomes" id="UP001159042"/>
    </source>
</evidence>
<sequence length="87" mass="9851">MAQCCVVSICSSRTSGHRIPKDPELHRKWLVAISGQKFKPSDHSRVCTEHFTGKFHSSSMHLSLRTPVLLNNSPIIRLSNIHEQCQD</sequence>
<dbReference type="InterPro" id="IPR006612">
    <property type="entry name" value="THAP_Znf"/>
</dbReference>
<keyword evidence="7" id="KW-0175">Coiled coil</keyword>
<feature type="domain" description="THAP-type" evidence="13">
    <location>
        <begin position="1"/>
        <end position="77"/>
    </location>
</feature>
<evidence type="ECO:0000256" key="5">
    <source>
        <dbReference type="ARBA" id="ARBA00022833"/>
    </source>
</evidence>
<reference evidence="14 15" key="1">
    <citation type="journal article" date="2023" name="Insect Mol. Biol.">
        <title>Genome sequencing provides insights into the evolution of gene families encoding plant cell wall-degrading enzymes in longhorned beetles.</title>
        <authorList>
            <person name="Shin N.R."/>
            <person name="Okamura Y."/>
            <person name="Kirsch R."/>
            <person name="Pauchet Y."/>
        </authorList>
    </citation>
    <scope>NUCLEOTIDE SEQUENCE [LARGE SCALE GENOMIC DNA]</scope>
    <source>
        <strain evidence="14">EAD_L_NR</strain>
    </source>
</reference>
<evidence type="ECO:0000256" key="6">
    <source>
        <dbReference type="ARBA" id="ARBA00023015"/>
    </source>
</evidence>
<protein>
    <recommendedName>
        <fullName evidence="13">THAP-type domain-containing protein</fullName>
    </recommendedName>
</protein>
<dbReference type="EMBL" id="JANEYG010000172">
    <property type="protein sequence ID" value="KAJ8911629.1"/>
    <property type="molecule type" value="Genomic_DNA"/>
</dbReference>
<dbReference type="AlphaFoldDB" id="A0AAV8VBZ4"/>
<evidence type="ECO:0000256" key="11">
    <source>
        <dbReference type="ARBA" id="ARBA00023306"/>
    </source>
</evidence>
<comment type="caution">
    <text evidence="14">The sequence shown here is derived from an EMBL/GenBank/DDBJ whole genome shotgun (WGS) entry which is preliminary data.</text>
</comment>
<evidence type="ECO:0000256" key="2">
    <source>
        <dbReference type="ARBA" id="ARBA00006177"/>
    </source>
</evidence>
<dbReference type="Pfam" id="PF05485">
    <property type="entry name" value="THAP"/>
    <property type="match status" value="1"/>
</dbReference>
<evidence type="ECO:0000259" key="13">
    <source>
        <dbReference type="PROSITE" id="PS50950"/>
    </source>
</evidence>
<evidence type="ECO:0000256" key="8">
    <source>
        <dbReference type="ARBA" id="ARBA00023125"/>
    </source>
</evidence>
<evidence type="ECO:0000256" key="7">
    <source>
        <dbReference type="ARBA" id="ARBA00023054"/>
    </source>
</evidence>
<dbReference type="GO" id="GO:0008270">
    <property type="term" value="F:zinc ion binding"/>
    <property type="evidence" value="ECO:0007669"/>
    <property type="project" value="UniProtKB-KW"/>
</dbReference>
<keyword evidence="8 12" id="KW-0238">DNA-binding</keyword>
<keyword evidence="5" id="KW-0862">Zinc</keyword>
<comment type="similarity">
    <text evidence="2">Belongs to the THAP1 family.</text>
</comment>
<dbReference type="Proteomes" id="UP001159042">
    <property type="component" value="Unassembled WGS sequence"/>
</dbReference>
<dbReference type="GO" id="GO:0043565">
    <property type="term" value="F:sequence-specific DNA binding"/>
    <property type="evidence" value="ECO:0007669"/>
    <property type="project" value="InterPro"/>
</dbReference>
<gene>
    <name evidence="14" type="ORF">NQ315_015170</name>
</gene>
<keyword evidence="6" id="KW-0805">Transcription regulation</keyword>
<dbReference type="SUPFAM" id="SSF57716">
    <property type="entry name" value="Glucocorticoid receptor-like (DNA-binding domain)"/>
    <property type="match status" value="1"/>
</dbReference>
<keyword evidence="3" id="KW-0479">Metal-binding</keyword>
<accession>A0AAV8VBZ4</accession>
<evidence type="ECO:0000313" key="14">
    <source>
        <dbReference type="EMBL" id="KAJ8911629.1"/>
    </source>
</evidence>
<evidence type="ECO:0000256" key="12">
    <source>
        <dbReference type="PROSITE-ProRule" id="PRU00309"/>
    </source>
</evidence>
<keyword evidence="11" id="KW-0131">Cell cycle</keyword>
<evidence type="ECO:0000256" key="4">
    <source>
        <dbReference type="ARBA" id="ARBA00022771"/>
    </source>
</evidence>
<keyword evidence="9" id="KW-0804">Transcription</keyword>
<dbReference type="InterPro" id="IPR026516">
    <property type="entry name" value="THAP1/10"/>
</dbReference>
<evidence type="ECO:0000256" key="9">
    <source>
        <dbReference type="ARBA" id="ARBA00023163"/>
    </source>
</evidence>
<comment type="subcellular location">
    <subcellularLocation>
        <location evidence="1">Nucleus</location>
        <location evidence="1">Nucleoplasm</location>
    </subcellularLocation>
</comment>
<dbReference type="GO" id="GO:0005654">
    <property type="term" value="C:nucleoplasm"/>
    <property type="evidence" value="ECO:0007669"/>
    <property type="project" value="UniProtKB-SubCell"/>
</dbReference>
<evidence type="ECO:0000256" key="10">
    <source>
        <dbReference type="ARBA" id="ARBA00023242"/>
    </source>
</evidence>
<organism evidence="14 15">
    <name type="scientific">Exocentrus adspersus</name>
    <dbReference type="NCBI Taxonomy" id="1586481"/>
    <lineage>
        <taxon>Eukaryota</taxon>
        <taxon>Metazoa</taxon>
        <taxon>Ecdysozoa</taxon>
        <taxon>Arthropoda</taxon>
        <taxon>Hexapoda</taxon>
        <taxon>Insecta</taxon>
        <taxon>Pterygota</taxon>
        <taxon>Neoptera</taxon>
        <taxon>Endopterygota</taxon>
        <taxon>Coleoptera</taxon>
        <taxon>Polyphaga</taxon>
        <taxon>Cucujiformia</taxon>
        <taxon>Chrysomeloidea</taxon>
        <taxon>Cerambycidae</taxon>
        <taxon>Lamiinae</taxon>
        <taxon>Acanthocinini</taxon>
        <taxon>Exocentrus</taxon>
    </lineage>
</organism>
<keyword evidence="15" id="KW-1185">Reference proteome</keyword>
<name>A0AAV8VBZ4_9CUCU</name>
<dbReference type="PROSITE" id="PS50950">
    <property type="entry name" value="ZF_THAP"/>
    <property type="match status" value="1"/>
</dbReference>
<dbReference type="PANTHER" id="PTHR46600">
    <property type="entry name" value="THAP DOMAIN-CONTAINING"/>
    <property type="match status" value="1"/>
</dbReference>
<evidence type="ECO:0000256" key="1">
    <source>
        <dbReference type="ARBA" id="ARBA00004642"/>
    </source>
</evidence>
<dbReference type="PANTHER" id="PTHR46600:SF1">
    <property type="entry name" value="THAP DOMAIN-CONTAINING PROTEIN 1"/>
    <property type="match status" value="1"/>
</dbReference>
<proteinExistence type="inferred from homology"/>
<evidence type="ECO:0000256" key="3">
    <source>
        <dbReference type="ARBA" id="ARBA00022723"/>
    </source>
</evidence>
<keyword evidence="10" id="KW-0539">Nucleus</keyword>
<keyword evidence="4 12" id="KW-0863">Zinc-finger</keyword>